<protein>
    <submittedName>
        <fullName evidence="1">Uncharacterized protein</fullName>
    </submittedName>
</protein>
<proteinExistence type="predicted"/>
<name>A0A2Z6NCC9_TRISU</name>
<accession>A0A2Z6NCC9</accession>
<keyword evidence="2" id="KW-1185">Reference proteome</keyword>
<gene>
    <name evidence="1" type="ORF">TSUD_247660</name>
</gene>
<dbReference type="EMBL" id="DF973919">
    <property type="protein sequence ID" value="GAU42424.1"/>
    <property type="molecule type" value="Genomic_DNA"/>
</dbReference>
<evidence type="ECO:0000313" key="1">
    <source>
        <dbReference type="EMBL" id="GAU42424.1"/>
    </source>
</evidence>
<dbReference type="Proteomes" id="UP000242715">
    <property type="component" value="Unassembled WGS sequence"/>
</dbReference>
<sequence length="260" mass="29433">MNLNFLNASKQCEKNSVSNELLLDEVFEMKPLDFLQGRVSLGTIVSDPLMSNEAWFNSRKMPIRHLRSSSDNSLESFCISLHTHQPPLHPSVHHHHHHKTNNHDRTLFKKLLPALFPCNHQQTRVFNSVSDQYLPPPPGKRNSLDPNTLNFLCYRSKSSALTFQQPLKKELFGSIHIELSPLPIKIFRLNFSTTSKKVRVVPCAACLNDCMMKPHFPNALVASLAWEAEEHVKNPITGVCYNLSSKPSLKESCQSNDAGN</sequence>
<reference evidence="2" key="1">
    <citation type="journal article" date="2017" name="Front. Plant Sci.">
        <title>Climate Clever Clovers: New Paradigm to Reduce the Environmental Footprint of Ruminants by Breeding Low Methanogenic Forages Utilizing Haplotype Variation.</title>
        <authorList>
            <person name="Kaur P."/>
            <person name="Appels R."/>
            <person name="Bayer P.E."/>
            <person name="Keeble-Gagnere G."/>
            <person name="Wang J."/>
            <person name="Hirakawa H."/>
            <person name="Shirasawa K."/>
            <person name="Vercoe P."/>
            <person name="Stefanova K."/>
            <person name="Durmic Z."/>
            <person name="Nichols P."/>
            <person name="Revell C."/>
            <person name="Isobe S.N."/>
            <person name="Edwards D."/>
            <person name="Erskine W."/>
        </authorList>
    </citation>
    <scope>NUCLEOTIDE SEQUENCE [LARGE SCALE GENOMIC DNA]</scope>
    <source>
        <strain evidence="2">cv. Daliak</strain>
    </source>
</reference>
<organism evidence="1 2">
    <name type="scientific">Trifolium subterraneum</name>
    <name type="common">Subterranean clover</name>
    <dbReference type="NCBI Taxonomy" id="3900"/>
    <lineage>
        <taxon>Eukaryota</taxon>
        <taxon>Viridiplantae</taxon>
        <taxon>Streptophyta</taxon>
        <taxon>Embryophyta</taxon>
        <taxon>Tracheophyta</taxon>
        <taxon>Spermatophyta</taxon>
        <taxon>Magnoliopsida</taxon>
        <taxon>eudicotyledons</taxon>
        <taxon>Gunneridae</taxon>
        <taxon>Pentapetalae</taxon>
        <taxon>rosids</taxon>
        <taxon>fabids</taxon>
        <taxon>Fabales</taxon>
        <taxon>Fabaceae</taxon>
        <taxon>Papilionoideae</taxon>
        <taxon>50 kb inversion clade</taxon>
        <taxon>NPAAA clade</taxon>
        <taxon>Hologalegina</taxon>
        <taxon>IRL clade</taxon>
        <taxon>Trifolieae</taxon>
        <taxon>Trifolium</taxon>
    </lineage>
</organism>
<dbReference type="AlphaFoldDB" id="A0A2Z6NCC9"/>
<evidence type="ECO:0000313" key="2">
    <source>
        <dbReference type="Proteomes" id="UP000242715"/>
    </source>
</evidence>